<dbReference type="GO" id="GO:0005737">
    <property type="term" value="C:cytoplasm"/>
    <property type="evidence" value="ECO:0007669"/>
    <property type="project" value="TreeGrafter"/>
</dbReference>
<dbReference type="SUPFAM" id="SSF51735">
    <property type="entry name" value="NAD(P)-binding Rossmann-fold domains"/>
    <property type="match status" value="1"/>
</dbReference>
<dbReference type="PIRSF" id="PIRSF001439">
    <property type="entry name" value="CryM"/>
    <property type="match status" value="1"/>
</dbReference>
<geneLocation type="plasmid" evidence="2">
    <name>pne1b</name>
</geneLocation>
<dbReference type="PANTHER" id="PTHR13812">
    <property type="entry name" value="KETIMINE REDUCTASE MU-CRYSTALLIN"/>
    <property type="match status" value="1"/>
</dbReference>
<reference evidence="1 2" key="1">
    <citation type="submission" date="2017-11" db="EMBL/GenBank/DDBJ databases">
        <title>Genome sequence of Pantoea cypripedii NE1.</title>
        <authorList>
            <person name="Nascimento F.X."/>
        </authorList>
    </citation>
    <scope>NUCLEOTIDE SEQUENCE [LARGE SCALE GENOMIC DNA]</scope>
    <source>
        <strain evidence="1 2">NE1</strain>
        <plasmid evidence="2">pne1b</plasmid>
    </source>
</reference>
<organism evidence="1 2">
    <name type="scientific">Pantoea cypripedii</name>
    <name type="common">Pectobacterium cypripedii</name>
    <name type="synonym">Erwinia cypripedii</name>
    <dbReference type="NCBI Taxonomy" id="55209"/>
    <lineage>
        <taxon>Bacteria</taxon>
        <taxon>Pseudomonadati</taxon>
        <taxon>Pseudomonadota</taxon>
        <taxon>Gammaproteobacteria</taxon>
        <taxon>Enterobacterales</taxon>
        <taxon>Erwiniaceae</taxon>
        <taxon>Pantoea</taxon>
    </lineage>
</organism>
<dbReference type="EC" id="4.3.1.12" evidence="1"/>
<dbReference type="Proteomes" id="UP000502005">
    <property type="component" value="Plasmid pNE1B"/>
</dbReference>
<protein>
    <submittedName>
        <fullName evidence="1">Ornithine cyclodeaminase family protein</fullName>
        <ecNumber evidence="1">4.3.1.12</ecNumber>
    </submittedName>
</protein>
<dbReference type="AlphaFoldDB" id="A0A6B9GG32"/>
<dbReference type="Gene3D" id="3.40.50.720">
    <property type="entry name" value="NAD(P)-binding Rossmann-like Domain"/>
    <property type="match status" value="1"/>
</dbReference>
<dbReference type="InterPro" id="IPR023401">
    <property type="entry name" value="ODC_N"/>
</dbReference>
<evidence type="ECO:0000313" key="1">
    <source>
        <dbReference type="EMBL" id="QGY32455.1"/>
    </source>
</evidence>
<dbReference type="InterPro" id="IPR003462">
    <property type="entry name" value="ODC_Mu_crystall"/>
</dbReference>
<dbReference type="EMBL" id="CP024770">
    <property type="protein sequence ID" value="QGY32455.1"/>
    <property type="molecule type" value="Genomic_DNA"/>
</dbReference>
<evidence type="ECO:0000313" key="2">
    <source>
        <dbReference type="Proteomes" id="UP000502005"/>
    </source>
</evidence>
<accession>A0A6B9GG32</accession>
<gene>
    <name evidence="1" type="ORF">CUN67_26140</name>
</gene>
<dbReference type="Gene3D" id="3.30.1780.10">
    <property type="entry name" value="ornithine cyclodeaminase, domain 1"/>
    <property type="match status" value="1"/>
</dbReference>
<dbReference type="Pfam" id="PF02423">
    <property type="entry name" value="OCD_Mu_crystall"/>
    <property type="match status" value="1"/>
</dbReference>
<keyword evidence="1" id="KW-0456">Lyase</keyword>
<sequence>MKVLSELEIRALYHEENALAKVREGFLAWSRGHVQMPPVQQFLFDEAGGDCCIKSAWISGSDSFSVKISTGFYRNPQRGLASNDGLIMLLSAVTGQPQVLLSDHGWLTAMRTALAGRIVAGYLMPARVERIAIFGAGLQAELQLRQLLKITSCRRVMVWGRSTSSLERFLQSVSDLDADIRVTQDAETAARGSQLIVTATPSTTPLIHRSWIAPGAHITAVGADAPGKQELDASLLEAAQCVMVDSATQCRAYGELSQVDRELPLRVIEIGTLLAHPGLYQRKDDDITVADLTGLGVQDLQIALSILEQLQA</sequence>
<proteinExistence type="predicted"/>
<keyword evidence="1" id="KW-0614">Plasmid</keyword>
<dbReference type="RefSeq" id="WP_208718341.1">
    <property type="nucleotide sequence ID" value="NZ_CP024770.1"/>
</dbReference>
<dbReference type="InterPro" id="IPR036291">
    <property type="entry name" value="NAD(P)-bd_dom_sf"/>
</dbReference>
<dbReference type="PANTHER" id="PTHR13812:SF19">
    <property type="entry name" value="KETIMINE REDUCTASE MU-CRYSTALLIN"/>
    <property type="match status" value="1"/>
</dbReference>
<dbReference type="GO" id="GO:0008473">
    <property type="term" value="F:ornithine cyclodeaminase activity"/>
    <property type="evidence" value="ECO:0007669"/>
    <property type="project" value="UniProtKB-EC"/>
</dbReference>
<name>A0A6B9GG32_PANCY</name>